<evidence type="ECO:0000313" key="2">
    <source>
        <dbReference type="EMBL" id="ADE76033.1"/>
    </source>
</evidence>
<sequence>MGNTSNNQNGADDIAENVHVSNHGRVNTNQPTNEAREWDSILTLRQCSVEKGTRGAGRTSQ</sequence>
<dbReference type="AlphaFoldDB" id="D5A914"/>
<name>D5A914_PICSI</name>
<protein>
    <submittedName>
        <fullName evidence="2">Uncharacterized protein</fullName>
    </submittedName>
</protein>
<proteinExistence type="evidence at transcript level"/>
<accession>D5A914</accession>
<reference evidence="2" key="1">
    <citation type="submission" date="2010-04" db="EMBL/GenBank/DDBJ databases">
        <authorList>
            <person name="Reid K.E."/>
            <person name="Liao N."/>
            <person name="Chan S."/>
            <person name="Docking R."/>
            <person name="Taylor G."/>
            <person name="Moore R."/>
            <person name="Mayo M."/>
            <person name="Munro S."/>
            <person name="King J."/>
            <person name="Yanchuk A."/>
            <person name="Holt R."/>
            <person name="Jones S."/>
            <person name="Marra M."/>
            <person name="Ritland C.E."/>
            <person name="Ritland K."/>
            <person name="Bohlmann J."/>
        </authorList>
    </citation>
    <scope>NUCLEOTIDE SEQUENCE</scope>
    <source>
        <tissue evidence="2">Buds collected with no treatment. Collection October 2007</tissue>
    </source>
</reference>
<feature type="compositionally biased region" description="Polar residues" evidence="1">
    <location>
        <begin position="24"/>
        <end position="33"/>
    </location>
</feature>
<organism evidence="2">
    <name type="scientific">Picea sitchensis</name>
    <name type="common">Sitka spruce</name>
    <name type="synonym">Pinus sitchensis</name>
    <dbReference type="NCBI Taxonomy" id="3332"/>
    <lineage>
        <taxon>Eukaryota</taxon>
        <taxon>Viridiplantae</taxon>
        <taxon>Streptophyta</taxon>
        <taxon>Embryophyta</taxon>
        <taxon>Tracheophyta</taxon>
        <taxon>Spermatophyta</taxon>
        <taxon>Pinopsida</taxon>
        <taxon>Pinidae</taxon>
        <taxon>Conifers I</taxon>
        <taxon>Pinales</taxon>
        <taxon>Pinaceae</taxon>
        <taxon>Picea</taxon>
    </lineage>
</organism>
<feature type="region of interest" description="Disordered" evidence="1">
    <location>
        <begin position="1"/>
        <end position="37"/>
    </location>
</feature>
<feature type="compositionally biased region" description="Polar residues" evidence="1">
    <location>
        <begin position="1"/>
        <end position="10"/>
    </location>
</feature>
<evidence type="ECO:0000256" key="1">
    <source>
        <dbReference type="SAM" id="MobiDB-lite"/>
    </source>
</evidence>
<dbReference type="EMBL" id="BT122664">
    <property type="protein sequence ID" value="ADE76033.1"/>
    <property type="molecule type" value="mRNA"/>
</dbReference>